<dbReference type="GO" id="GO:0034246">
    <property type="term" value="F:mitochondrial transcription factor activity"/>
    <property type="evidence" value="ECO:0007669"/>
    <property type="project" value="TreeGrafter"/>
</dbReference>
<keyword evidence="9" id="KW-1185">Reference proteome</keyword>
<dbReference type="Proteomes" id="UP000789706">
    <property type="component" value="Unassembled WGS sequence"/>
</dbReference>
<keyword evidence="7" id="KW-0698">rRNA processing</keyword>
<reference evidence="8" key="1">
    <citation type="submission" date="2021-06" db="EMBL/GenBank/DDBJ databases">
        <authorList>
            <person name="Kallberg Y."/>
            <person name="Tangrot J."/>
            <person name="Rosling A."/>
        </authorList>
    </citation>
    <scope>NUCLEOTIDE SEQUENCE</scope>
    <source>
        <strain evidence="8">AZ414A</strain>
    </source>
</reference>
<proteinExistence type="inferred from homology"/>
<evidence type="ECO:0000256" key="4">
    <source>
        <dbReference type="ARBA" id="ARBA00022691"/>
    </source>
</evidence>
<dbReference type="GO" id="GO:0000179">
    <property type="term" value="F:rRNA (adenine-N6,N6-)-dimethyltransferase activity"/>
    <property type="evidence" value="ECO:0007669"/>
    <property type="project" value="TreeGrafter"/>
</dbReference>
<dbReference type="Gene3D" id="3.40.50.150">
    <property type="entry name" value="Vaccinia Virus protein VP39"/>
    <property type="match status" value="1"/>
</dbReference>
<dbReference type="GO" id="GO:0005759">
    <property type="term" value="C:mitochondrial matrix"/>
    <property type="evidence" value="ECO:0007669"/>
    <property type="project" value="TreeGrafter"/>
</dbReference>
<evidence type="ECO:0000256" key="2">
    <source>
        <dbReference type="ARBA" id="ARBA00022603"/>
    </source>
</evidence>
<name>A0A9N9BNX6_9GLOM</name>
<evidence type="ECO:0000256" key="3">
    <source>
        <dbReference type="ARBA" id="ARBA00022679"/>
    </source>
</evidence>
<dbReference type="GO" id="GO:0006391">
    <property type="term" value="P:transcription initiation at mitochondrial promoter"/>
    <property type="evidence" value="ECO:0007669"/>
    <property type="project" value="TreeGrafter"/>
</dbReference>
<comment type="function">
    <text evidence="6">Mitochondrial transcription factor that confers selective promoter recognition on the core subunit of the yeast mitochondrial RNA polymerase. Interacts with DNA in a non-specific manner.</text>
</comment>
<dbReference type="Gene3D" id="1.10.8.100">
    <property type="entry name" value="Ribosomal RNA adenine dimethylase-like, domain 2"/>
    <property type="match status" value="1"/>
</dbReference>
<dbReference type="OrthoDB" id="16079at2759"/>
<accession>A0A9N9BNX6</accession>
<dbReference type="InterPro" id="IPR029063">
    <property type="entry name" value="SAM-dependent_MTases_sf"/>
</dbReference>
<dbReference type="Pfam" id="PF00398">
    <property type="entry name" value="RrnaAD"/>
    <property type="match status" value="1"/>
</dbReference>
<keyword evidence="4 7" id="KW-0949">S-adenosyl-L-methionine</keyword>
<sequence>MWIPGKATLSKALREARASLVKLDIAAELVKDLEIPKNSTVIELNSGYGCFTYALLQCPNVKRVIAVENNKDALIYLQKLKCESDNRLQILEVKKVLNQNDWISDIQVESHPWEEGQYLKDFHRRSGIQKFGRVRMNLITPSFAAEKLSASTGDSKRSKLSFMREAVSELEILRLIPEDAFQPKGIHVLYSMIPMAESKISKEVPLETFEFILSHMVLKKNAPIRDMLYKLGAGAENININLTFDSRKAVVDATVDHLVELAYHFEKWPFRPPDFDMNSIDPDFKHRKRA</sequence>
<evidence type="ECO:0000256" key="5">
    <source>
        <dbReference type="ARBA" id="ARBA00022884"/>
    </source>
</evidence>
<evidence type="ECO:0000313" key="8">
    <source>
        <dbReference type="EMBL" id="CAG8572540.1"/>
    </source>
</evidence>
<comment type="caution">
    <text evidence="8">The sequence shown here is derived from an EMBL/GenBank/DDBJ whole genome shotgun (WGS) entry which is preliminary data.</text>
</comment>
<gene>
    <name evidence="8" type="ORF">DEBURN_LOCUS8158</name>
</gene>
<comment type="subcellular location">
    <subcellularLocation>
        <location evidence="1">Mitochondrion</location>
    </subcellularLocation>
</comment>
<dbReference type="PANTHER" id="PTHR11727">
    <property type="entry name" value="DIMETHYLADENOSINE TRANSFERASE"/>
    <property type="match status" value="1"/>
</dbReference>
<dbReference type="EC" id="2.1.1.-" evidence="7"/>
<dbReference type="InterPro" id="IPR001737">
    <property type="entry name" value="KsgA/Erm"/>
</dbReference>
<protein>
    <recommendedName>
        <fullName evidence="7">rRNA adenine N(6)-methyltransferase</fullName>
        <ecNumber evidence="7">2.1.1.-</ecNumber>
    </recommendedName>
</protein>
<dbReference type="AlphaFoldDB" id="A0A9N9BNX6"/>
<evidence type="ECO:0000256" key="1">
    <source>
        <dbReference type="ARBA" id="ARBA00004173"/>
    </source>
</evidence>
<dbReference type="PANTHER" id="PTHR11727:SF17">
    <property type="entry name" value="DIMETHYLADENOSINE TRANSFERASE 1, MITOCHONDRIAL"/>
    <property type="match status" value="1"/>
</dbReference>
<dbReference type="GO" id="GO:0003723">
    <property type="term" value="F:RNA binding"/>
    <property type="evidence" value="ECO:0007669"/>
    <property type="project" value="UniProtKB-KW"/>
</dbReference>
<keyword evidence="3 7" id="KW-0808">Transferase</keyword>
<dbReference type="EMBL" id="CAJVPK010001130">
    <property type="protein sequence ID" value="CAG8572540.1"/>
    <property type="molecule type" value="Genomic_DNA"/>
</dbReference>
<organism evidence="8 9">
    <name type="scientific">Diversispora eburnea</name>
    <dbReference type="NCBI Taxonomy" id="1213867"/>
    <lineage>
        <taxon>Eukaryota</taxon>
        <taxon>Fungi</taxon>
        <taxon>Fungi incertae sedis</taxon>
        <taxon>Mucoromycota</taxon>
        <taxon>Glomeromycotina</taxon>
        <taxon>Glomeromycetes</taxon>
        <taxon>Diversisporales</taxon>
        <taxon>Diversisporaceae</taxon>
        <taxon>Diversispora</taxon>
    </lineage>
</organism>
<comment type="similarity">
    <text evidence="7">Belongs to the class I-like SAM-binding methyltransferase superfamily. rRNA adenine N(6)-methyltransferase family.</text>
</comment>
<dbReference type="InterPro" id="IPR023165">
    <property type="entry name" value="rRNA_Ade_diMease-like_C"/>
</dbReference>
<evidence type="ECO:0000313" key="9">
    <source>
        <dbReference type="Proteomes" id="UP000789706"/>
    </source>
</evidence>
<keyword evidence="2 7" id="KW-0489">Methyltransferase</keyword>
<evidence type="ECO:0000256" key="7">
    <source>
        <dbReference type="RuleBase" id="RU362106"/>
    </source>
</evidence>
<evidence type="ECO:0000256" key="6">
    <source>
        <dbReference type="ARBA" id="ARBA00024915"/>
    </source>
</evidence>
<keyword evidence="5" id="KW-0694">RNA-binding</keyword>
<dbReference type="SUPFAM" id="SSF53335">
    <property type="entry name" value="S-adenosyl-L-methionine-dependent methyltransferases"/>
    <property type="match status" value="1"/>
</dbReference>